<dbReference type="InterPro" id="IPR036516">
    <property type="entry name" value="Transl_repress_RegA_sf"/>
</dbReference>
<dbReference type="Pfam" id="PF01818">
    <property type="entry name" value="Translat_reg"/>
    <property type="match status" value="1"/>
</dbReference>
<gene>
    <name evidence="3" type="ORF">Cygsa01_00039</name>
</gene>
<accession>A0AAU6W3I5</accession>
<proteinExistence type="predicted"/>
<dbReference type="InterPro" id="IPR002702">
    <property type="entry name" value="Transl_repress_RegA"/>
</dbReference>
<sequence>MSSIKAIDLVGSSLKGDDIVPYLVEIRLPTEHQEERDAFLKVRETLTRIGIASRRDTNTLYQTCHILSKRGRFFICHFKSLFVLDGRDNNLSDGDIARQNRIVHLLSEWGLLTIVEPSMVDEPIASMGNLKVIPHRDKDSWSLQPKYQIGPKTRPNTHCAAS</sequence>
<dbReference type="EMBL" id="PP179332">
    <property type="protein sequence ID" value="XAI71085.1"/>
    <property type="molecule type" value="Genomic_DNA"/>
</dbReference>
<reference evidence="3" key="1">
    <citation type="journal article" date="2024" name="J. Gen. Virol.">
        <title>Novel phages of Pseudomonas syringae unveil numerous potential auxiliary metabolic genes.</title>
        <authorList>
            <person name="Feltin C."/>
            <person name="Garneau J.R."/>
            <person name="Morris C.E."/>
            <person name="Berard A."/>
            <person name="Torres-Barcelo C."/>
        </authorList>
    </citation>
    <scope>NUCLEOTIDE SEQUENCE</scope>
</reference>
<evidence type="ECO:0000256" key="2">
    <source>
        <dbReference type="ARBA" id="ARBA00017936"/>
    </source>
</evidence>
<evidence type="ECO:0000256" key="1">
    <source>
        <dbReference type="ARBA" id="ARBA00003563"/>
    </source>
</evidence>
<dbReference type="SUPFAM" id="SSF55064">
    <property type="entry name" value="Translational regulator protein regA"/>
    <property type="match status" value="1"/>
</dbReference>
<protein>
    <recommendedName>
        <fullName evidence="2">Translation repressor protein</fullName>
    </recommendedName>
</protein>
<comment type="function">
    <text evidence="1">Controls the translation of a number of proteins (such as regA itself, rIIB and at least 35 others) by binding to their mRNA.</text>
</comment>
<evidence type="ECO:0000313" key="3">
    <source>
        <dbReference type="EMBL" id="XAI71085.1"/>
    </source>
</evidence>
<dbReference type="Gene3D" id="3.30.70.650">
    <property type="entry name" value="Translation repressor RegA"/>
    <property type="match status" value="1"/>
</dbReference>
<dbReference type="GO" id="GO:0003723">
    <property type="term" value="F:RNA binding"/>
    <property type="evidence" value="ECO:0007669"/>
    <property type="project" value="InterPro"/>
</dbReference>
<name>A0AAU6W3I5_9VIRU</name>
<organism evidence="3">
    <name type="scientific">Pseudomonas phage Cygsa01</name>
    <dbReference type="NCBI Taxonomy" id="3138529"/>
    <lineage>
        <taxon>Viruses</taxon>
    </lineage>
</organism>